<name>A0AAU9CJX1_9BACT</name>
<dbReference type="PANTHER" id="PTHR48079">
    <property type="entry name" value="PROTEIN YEEZ"/>
    <property type="match status" value="1"/>
</dbReference>
<feature type="region of interest" description="Disordered" evidence="1">
    <location>
        <begin position="1"/>
        <end position="27"/>
    </location>
</feature>
<evidence type="ECO:0000256" key="1">
    <source>
        <dbReference type="SAM" id="MobiDB-lite"/>
    </source>
</evidence>
<evidence type="ECO:0000259" key="2">
    <source>
        <dbReference type="Pfam" id="PF01370"/>
    </source>
</evidence>
<evidence type="ECO:0000313" key="3">
    <source>
        <dbReference type="EMBL" id="BDD08172.1"/>
    </source>
</evidence>
<dbReference type="PANTHER" id="PTHR48079:SF6">
    <property type="entry name" value="NAD(P)-BINDING DOMAIN-CONTAINING PROTEIN-RELATED"/>
    <property type="match status" value="1"/>
</dbReference>
<evidence type="ECO:0000313" key="4">
    <source>
        <dbReference type="Proteomes" id="UP001348817"/>
    </source>
</evidence>
<dbReference type="InterPro" id="IPR051783">
    <property type="entry name" value="NAD(P)-dependent_oxidoreduct"/>
</dbReference>
<dbReference type="AlphaFoldDB" id="A0AAU9CJX1"/>
<organism evidence="3 4">
    <name type="scientific">Fulvitalea axinellae</name>
    <dbReference type="NCBI Taxonomy" id="1182444"/>
    <lineage>
        <taxon>Bacteria</taxon>
        <taxon>Pseudomonadati</taxon>
        <taxon>Bacteroidota</taxon>
        <taxon>Cytophagia</taxon>
        <taxon>Cytophagales</taxon>
        <taxon>Persicobacteraceae</taxon>
        <taxon>Fulvitalea</taxon>
    </lineage>
</organism>
<accession>A0AAU9CJX1</accession>
<dbReference type="KEGG" id="fax:FUAX_06040"/>
<dbReference type="Proteomes" id="UP001348817">
    <property type="component" value="Chromosome"/>
</dbReference>
<dbReference type="EMBL" id="AP025314">
    <property type="protein sequence ID" value="BDD08172.1"/>
    <property type="molecule type" value="Genomic_DNA"/>
</dbReference>
<proteinExistence type="predicted"/>
<dbReference type="Pfam" id="PF01370">
    <property type="entry name" value="Epimerase"/>
    <property type="match status" value="1"/>
</dbReference>
<feature type="compositionally biased region" description="Polar residues" evidence="1">
    <location>
        <begin position="1"/>
        <end position="18"/>
    </location>
</feature>
<keyword evidence="4" id="KW-1185">Reference proteome</keyword>
<dbReference type="InterPro" id="IPR036291">
    <property type="entry name" value="NAD(P)-bd_dom_sf"/>
</dbReference>
<gene>
    <name evidence="3" type="primary">dfrA_1</name>
    <name evidence="3" type="ORF">FUAX_06040</name>
</gene>
<sequence length="365" mass="39571">MGGQQHPKQPSLTSPETTKNNRHNVPKSTLMIVLTGATGVIGKHILRNLVNRGHRVRCMLRPGRSQEGLPDYGELVSWQEASLFDPSDLENLLNGAEKVIHSAGFVSFLRSDRDNLFKTNVEGTANLVNACLDAGIKKLVHLSSIAALGSGKKSGTVDEKAKWEEDNASAYAHSKRLAEQEVWRAEAEGLSVAVVNPSVVLTNEHGDRSSAELNNRMLAKKSIYPKGDMNYVDVRDVAEIVSQLVESDISGERFVLSAGKTSFSELRQLFVKFSGLQKPKNIELGSGLMGTGAMLANIAAVLRGKTAPYAIGSIKNIGKCPLYDSSKVSNALGVRFRGLDESLSWICESLQRGSETVSKKSPAQR</sequence>
<dbReference type="GO" id="GO:0004029">
    <property type="term" value="F:aldehyde dehydrogenase (NAD+) activity"/>
    <property type="evidence" value="ECO:0007669"/>
    <property type="project" value="TreeGrafter"/>
</dbReference>
<reference evidence="3 4" key="1">
    <citation type="submission" date="2021-12" db="EMBL/GenBank/DDBJ databases">
        <title>Genome sequencing of bacteria with rrn-lacking chromosome and rrn-plasmid.</title>
        <authorList>
            <person name="Anda M."/>
            <person name="Iwasaki W."/>
        </authorList>
    </citation>
    <scope>NUCLEOTIDE SEQUENCE [LARGE SCALE GENOMIC DNA]</scope>
    <source>
        <strain evidence="3 4">DSM 100852</strain>
    </source>
</reference>
<dbReference type="InterPro" id="IPR001509">
    <property type="entry name" value="Epimerase_deHydtase"/>
</dbReference>
<dbReference type="GO" id="GO:0005737">
    <property type="term" value="C:cytoplasm"/>
    <property type="evidence" value="ECO:0007669"/>
    <property type="project" value="TreeGrafter"/>
</dbReference>
<dbReference type="SUPFAM" id="SSF51735">
    <property type="entry name" value="NAD(P)-binding Rossmann-fold domains"/>
    <property type="match status" value="1"/>
</dbReference>
<feature type="domain" description="NAD-dependent epimerase/dehydratase" evidence="2">
    <location>
        <begin position="32"/>
        <end position="254"/>
    </location>
</feature>
<protein>
    <submittedName>
        <fullName evidence="3">Dihydroflavonol 4-reductase</fullName>
    </submittedName>
</protein>
<dbReference type="Gene3D" id="3.40.50.720">
    <property type="entry name" value="NAD(P)-binding Rossmann-like Domain"/>
    <property type="match status" value="1"/>
</dbReference>